<dbReference type="Pfam" id="PF14244">
    <property type="entry name" value="Retrotran_gag_3"/>
    <property type="match status" value="1"/>
</dbReference>
<evidence type="ECO:0000259" key="2">
    <source>
        <dbReference type="Pfam" id="PF14244"/>
    </source>
</evidence>
<evidence type="ECO:0000313" key="4">
    <source>
        <dbReference type="Proteomes" id="UP001188597"/>
    </source>
</evidence>
<evidence type="ECO:0000256" key="1">
    <source>
        <dbReference type="SAM" id="MobiDB-lite"/>
    </source>
</evidence>
<dbReference type="InterPro" id="IPR029472">
    <property type="entry name" value="Copia-like_N"/>
</dbReference>
<dbReference type="PANTHER" id="PTHR37610">
    <property type="entry name" value="CCHC-TYPE DOMAIN-CONTAINING PROTEIN"/>
    <property type="match status" value="1"/>
</dbReference>
<dbReference type="PANTHER" id="PTHR37610:SF40">
    <property type="entry name" value="OS01G0909600 PROTEIN"/>
    <property type="match status" value="1"/>
</dbReference>
<sequence length="219" mass="24856">MAKDVETSKPKHLDPTSEYYLSSQANSGNSLSKDTLKGDNYVAWEQSAILTLKSHNKLTFIDGRITKPDPKFEDFLAWDIVNSMLFVWVYQRKSLTGASLVVVTLPQRLVFMPKICRLLHGLLALFQPLQGTRTVHLQDCPGARFVIGWVTHRRNVIAALVLLRLVKGEGGSWITCHVIERNRLLIWPTPGLYRRNTEQHSFSQPGTGRRHFCSSEPDT</sequence>
<protein>
    <recommendedName>
        <fullName evidence="2">Retrotransposon Copia-like N-terminal domain-containing protein</fullName>
    </recommendedName>
</protein>
<dbReference type="AlphaFoldDB" id="A0AA88W2K8"/>
<feature type="region of interest" description="Disordered" evidence="1">
    <location>
        <begin position="198"/>
        <end position="219"/>
    </location>
</feature>
<dbReference type="Proteomes" id="UP001188597">
    <property type="component" value="Unassembled WGS sequence"/>
</dbReference>
<evidence type="ECO:0000313" key="3">
    <source>
        <dbReference type="EMBL" id="KAK3018669.1"/>
    </source>
</evidence>
<dbReference type="EMBL" id="JAVXUP010000924">
    <property type="protein sequence ID" value="KAK3018669.1"/>
    <property type="molecule type" value="Genomic_DNA"/>
</dbReference>
<proteinExistence type="predicted"/>
<comment type="caution">
    <text evidence="3">The sequence shown here is derived from an EMBL/GenBank/DDBJ whole genome shotgun (WGS) entry which is preliminary data.</text>
</comment>
<name>A0AA88W2K8_9ASTE</name>
<keyword evidence="4" id="KW-1185">Reference proteome</keyword>
<gene>
    <name evidence="3" type="ORF">RJ639_002811</name>
</gene>
<accession>A0AA88W2K8</accession>
<organism evidence="3 4">
    <name type="scientific">Escallonia herrerae</name>
    <dbReference type="NCBI Taxonomy" id="1293975"/>
    <lineage>
        <taxon>Eukaryota</taxon>
        <taxon>Viridiplantae</taxon>
        <taxon>Streptophyta</taxon>
        <taxon>Embryophyta</taxon>
        <taxon>Tracheophyta</taxon>
        <taxon>Spermatophyta</taxon>
        <taxon>Magnoliopsida</taxon>
        <taxon>eudicotyledons</taxon>
        <taxon>Gunneridae</taxon>
        <taxon>Pentapetalae</taxon>
        <taxon>asterids</taxon>
        <taxon>campanulids</taxon>
        <taxon>Escalloniales</taxon>
        <taxon>Escalloniaceae</taxon>
        <taxon>Escallonia</taxon>
    </lineage>
</organism>
<reference evidence="3" key="1">
    <citation type="submission" date="2022-12" db="EMBL/GenBank/DDBJ databases">
        <title>Draft genome assemblies for two species of Escallonia (Escalloniales).</title>
        <authorList>
            <person name="Chanderbali A."/>
            <person name="Dervinis C."/>
            <person name="Anghel I."/>
            <person name="Soltis D."/>
            <person name="Soltis P."/>
            <person name="Zapata F."/>
        </authorList>
    </citation>
    <scope>NUCLEOTIDE SEQUENCE</scope>
    <source>
        <strain evidence="3">UCBG64.0493</strain>
        <tissue evidence="3">Leaf</tissue>
    </source>
</reference>
<feature type="domain" description="Retrotransposon Copia-like N-terminal" evidence="2">
    <location>
        <begin position="26"/>
        <end position="69"/>
    </location>
</feature>